<keyword evidence="1" id="KW-0233">DNA recombination</keyword>
<dbReference type="GO" id="GO:0005524">
    <property type="term" value="F:ATP binding"/>
    <property type="evidence" value="ECO:0007669"/>
    <property type="project" value="UniProtKB-KW"/>
</dbReference>
<feature type="domain" description="DNA helicase Pif1-like 2B" evidence="3">
    <location>
        <begin position="757"/>
        <end position="803"/>
    </location>
</feature>
<evidence type="ECO:0000256" key="1">
    <source>
        <dbReference type="RuleBase" id="RU363044"/>
    </source>
</evidence>
<dbReference type="EMBL" id="DF836891">
    <property type="protein sequence ID" value="GAN11433.1"/>
    <property type="molecule type" value="Genomic_DNA"/>
</dbReference>
<keyword evidence="1 4" id="KW-0347">Helicase</keyword>
<dbReference type="GO" id="GO:0006310">
    <property type="term" value="P:DNA recombination"/>
    <property type="evidence" value="ECO:0007669"/>
    <property type="project" value="UniProtKB-KW"/>
</dbReference>
<dbReference type="GO" id="GO:0016887">
    <property type="term" value="F:ATP hydrolysis activity"/>
    <property type="evidence" value="ECO:0007669"/>
    <property type="project" value="RHEA"/>
</dbReference>
<protein>
    <recommendedName>
        <fullName evidence="1">ATP-dependent DNA helicase</fullName>
        <ecNumber evidence="1">5.6.2.3</ecNumber>
    </recommendedName>
</protein>
<comment type="catalytic activity">
    <reaction evidence="1">
        <text>ATP + H2O = ADP + phosphate + H(+)</text>
        <dbReference type="Rhea" id="RHEA:13065"/>
        <dbReference type="ChEBI" id="CHEBI:15377"/>
        <dbReference type="ChEBI" id="CHEBI:15378"/>
        <dbReference type="ChEBI" id="CHEBI:30616"/>
        <dbReference type="ChEBI" id="CHEBI:43474"/>
        <dbReference type="ChEBI" id="CHEBI:456216"/>
        <dbReference type="EC" id="5.6.2.3"/>
    </reaction>
</comment>
<dbReference type="PANTHER" id="PTHR10492">
    <property type="match status" value="1"/>
</dbReference>
<keyword evidence="1" id="KW-0234">DNA repair</keyword>
<dbReference type="AlphaFoldDB" id="A0A0C9N9L6"/>
<sequence length="898" mass="100697">MVHGPCGLLNPAAICMDRNLGLCTKNYPKDFTKETFLNETGGYPVYRRRNDGRTVSKVIQDHTYHIDNRWIVPHNLYLSTKYDAHINVELCSSIKSIKYVYKYVYKGHDRASMSVEQNDEIRSFIDARYVSAPEACWRLFSFPLHKEFPSHQRLAIHLQNQNPVYFNESDDIADVLNRASDQETTLTAWFKINENDDESARSILYPNFPEEYVWHSNKRQRKWQKRQRGFGATIGRIYAISPKQSELFHLRMLLYHIVAGATSFEDMRTVNGVVYPTYQAAARALGLLASDNEWHNCLEEAALTQSAISLHKLFCIILSFCAPSNPYELWQTFKISLSEDYAYQLANDSTFDAVVNNLQEIACNNAMLDINDILAGQHGSSLTRFPEFVLPIVEDPNLSRIVREQLRLNALARDNAASFDIEAFNSDQRRVYDTIMHCIERDGCQSTNFARVFFVDGPGGTGKTFLFNAILNAATRSGEDGFALAVASSGTAALLLEAGRTAHSTFKIPLQTSSVTMCGIKPHSEQADLLRKTKIIIWDESSMISKSTLETVDRTFKDIFSEHDDALKSVPSGGRLMVFGGDFRQVLPVVPKGGRSDVVNQCINRSHLWQSFKIERLRINMRVQQAQTSNDLSLSMELHRFAHMLLDIGDGATETLKIVNDATNTAVDTDYIKVMDEMLIPGENLFDLISSVYPGFESASNIGNTMVNSAILTPTNANVSEINKLLMDSFPGESVTYYSADAASCNNQDQVIQFPPEYLNCIESGSLPSHSLTLKVGCPIMLLRNLDPSSGLCNGTRLVVKSLLRNIIEATIQTGPSIGSVVCIPRIELISPDSDSVQFRRRQFPVRTAFAMTINKAQGQTLDSIGLYLPKPVFSHGQLYVLSCTTLITYDEPQHLTN</sequence>
<reference evidence="4" key="1">
    <citation type="submission" date="2014-09" db="EMBL/GenBank/DDBJ databases">
        <title>Draft genome sequence of an oleaginous Mucoromycotina fungus Mucor ambiguus NBRC6742.</title>
        <authorList>
            <person name="Takeda I."/>
            <person name="Yamane N."/>
            <person name="Morita T."/>
            <person name="Tamano K."/>
            <person name="Machida M."/>
            <person name="Baker S."/>
            <person name="Koike H."/>
        </authorList>
    </citation>
    <scope>NUCLEOTIDE SEQUENCE</scope>
    <source>
        <strain evidence="4">NBRC 6742</strain>
    </source>
</reference>
<dbReference type="Pfam" id="PF05970">
    <property type="entry name" value="PIF1"/>
    <property type="match status" value="1"/>
</dbReference>
<dbReference type="EC" id="5.6.2.3" evidence="1"/>
<organism evidence="4">
    <name type="scientific">Mucor ambiguus</name>
    <dbReference type="NCBI Taxonomy" id="91626"/>
    <lineage>
        <taxon>Eukaryota</taxon>
        <taxon>Fungi</taxon>
        <taxon>Fungi incertae sedis</taxon>
        <taxon>Mucoromycota</taxon>
        <taxon>Mucoromycotina</taxon>
        <taxon>Mucoromycetes</taxon>
        <taxon>Mucorales</taxon>
        <taxon>Mucorineae</taxon>
        <taxon>Mucoraceae</taxon>
        <taxon>Mucor</taxon>
    </lineage>
</organism>
<dbReference type="InterPro" id="IPR027417">
    <property type="entry name" value="P-loop_NTPase"/>
</dbReference>
<evidence type="ECO:0000259" key="2">
    <source>
        <dbReference type="Pfam" id="PF05970"/>
    </source>
</evidence>
<evidence type="ECO:0000259" key="3">
    <source>
        <dbReference type="Pfam" id="PF21530"/>
    </source>
</evidence>
<dbReference type="Pfam" id="PF21530">
    <property type="entry name" value="Pif1_2B_dom"/>
    <property type="match status" value="1"/>
</dbReference>
<dbReference type="SUPFAM" id="SSF52540">
    <property type="entry name" value="P-loop containing nucleoside triphosphate hydrolases"/>
    <property type="match status" value="2"/>
</dbReference>
<dbReference type="InterPro" id="IPR010285">
    <property type="entry name" value="DNA_helicase_pif1-like_DEAD"/>
</dbReference>
<keyword evidence="1" id="KW-0067">ATP-binding</keyword>
<keyword evidence="1" id="KW-0227">DNA damage</keyword>
<keyword evidence="1" id="KW-0378">Hydrolase</keyword>
<dbReference type="InterPro" id="IPR049163">
    <property type="entry name" value="Pif1-like_2B_dom"/>
</dbReference>
<dbReference type="Proteomes" id="UP000053815">
    <property type="component" value="Unassembled WGS sequence"/>
</dbReference>
<dbReference type="GO" id="GO:0043139">
    <property type="term" value="F:5'-3' DNA helicase activity"/>
    <property type="evidence" value="ECO:0007669"/>
    <property type="project" value="UniProtKB-EC"/>
</dbReference>
<dbReference type="Gene3D" id="3.40.50.300">
    <property type="entry name" value="P-loop containing nucleotide triphosphate hydrolases"/>
    <property type="match status" value="1"/>
</dbReference>
<dbReference type="PANTHER" id="PTHR10492:SF57">
    <property type="entry name" value="ATP-DEPENDENT DNA HELICASE"/>
    <property type="match status" value="1"/>
</dbReference>
<name>A0A0C9N9L6_9FUNG</name>
<dbReference type="CDD" id="cd18809">
    <property type="entry name" value="SF1_C_RecD"/>
    <property type="match status" value="1"/>
</dbReference>
<dbReference type="OrthoDB" id="1075553at2759"/>
<accession>A0A0C9N9L6</accession>
<evidence type="ECO:0000313" key="5">
    <source>
        <dbReference type="Proteomes" id="UP000053815"/>
    </source>
</evidence>
<evidence type="ECO:0000313" key="4">
    <source>
        <dbReference type="EMBL" id="GAN11433.1"/>
    </source>
</evidence>
<dbReference type="GO" id="GO:0006281">
    <property type="term" value="P:DNA repair"/>
    <property type="evidence" value="ECO:0007669"/>
    <property type="project" value="UniProtKB-KW"/>
</dbReference>
<gene>
    <name evidence="4" type="ORF">MAM1_0602c10996</name>
</gene>
<comment type="cofactor">
    <cofactor evidence="1">
        <name>Mg(2+)</name>
        <dbReference type="ChEBI" id="CHEBI:18420"/>
    </cofactor>
</comment>
<proteinExistence type="inferred from homology"/>
<dbReference type="GO" id="GO:0000723">
    <property type="term" value="P:telomere maintenance"/>
    <property type="evidence" value="ECO:0007669"/>
    <property type="project" value="InterPro"/>
</dbReference>
<keyword evidence="1" id="KW-0547">Nucleotide-binding</keyword>
<feature type="domain" description="DNA helicase Pif1-like DEAD-box helicase" evidence="2">
    <location>
        <begin position="424"/>
        <end position="655"/>
    </location>
</feature>
<comment type="similarity">
    <text evidence="1">Belongs to the helicase family.</text>
</comment>
<keyword evidence="5" id="KW-1185">Reference proteome</keyword>
<dbReference type="STRING" id="91626.A0A0C9N9L6"/>